<evidence type="ECO:0000313" key="2">
    <source>
        <dbReference type="EMBL" id="URD82547.1"/>
    </source>
</evidence>
<gene>
    <name evidence="2" type="ORF">MUK42_17815</name>
</gene>
<name>A0A9E7JIV2_9LILI</name>
<keyword evidence="3" id="KW-1185">Reference proteome</keyword>
<feature type="region of interest" description="Disordered" evidence="1">
    <location>
        <begin position="24"/>
        <end position="59"/>
    </location>
</feature>
<proteinExistence type="predicted"/>
<evidence type="ECO:0000313" key="3">
    <source>
        <dbReference type="Proteomes" id="UP001055439"/>
    </source>
</evidence>
<evidence type="ECO:0000256" key="1">
    <source>
        <dbReference type="SAM" id="MobiDB-lite"/>
    </source>
</evidence>
<dbReference type="AlphaFoldDB" id="A0A9E7JIV2"/>
<accession>A0A9E7JIV2</accession>
<sequence length="88" mass="9661">MAAYDGNPPPLIRAPTVDLRRPNIYHPRTVFPTEGIKREEGREEEDGRGGVVGGREASEFPHIKKDVSPLCGILASPTSHRCPPFLSL</sequence>
<reference evidence="2" key="1">
    <citation type="submission" date="2022-05" db="EMBL/GenBank/DDBJ databases">
        <title>The Musa troglodytarum L. genome provides insights into the mechanism of non-climacteric behaviour and enrichment of carotenoids.</title>
        <authorList>
            <person name="Wang J."/>
        </authorList>
    </citation>
    <scope>NUCLEOTIDE SEQUENCE</scope>
    <source>
        <tissue evidence="2">Leaf</tissue>
    </source>
</reference>
<dbReference type="EMBL" id="CP097503">
    <property type="protein sequence ID" value="URD82547.1"/>
    <property type="molecule type" value="Genomic_DNA"/>
</dbReference>
<dbReference type="Proteomes" id="UP001055439">
    <property type="component" value="Chromosome 10"/>
</dbReference>
<organism evidence="2 3">
    <name type="scientific">Musa troglodytarum</name>
    <name type="common">fe'i banana</name>
    <dbReference type="NCBI Taxonomy" id="320322"/>
    <lineage>
        <taxon>Eukaryota</taxon>
        <taxon>Viridiplantae</taxon>
        <taxon>Streptophyta</taxon>
        <taxon>Embryophyta</taxon>
        <taxon>Tracheophyta</taxon>
        <taxon>Spermatophyta</taxon>
        <taxon>Magnoliopsida</taxon>
        <taxon>Liliopsida</taxon>
        <taxon>Zingiberales</taxon>
        <taxon>Musaceae</taxon>
        <taxon>Musa</taxon>
    </lineage>
</organism>
<feature type="compositionally biased region" description="Basic and acidic residues" evidence="1">
    <location>
        <begin position="35"/>
        <end position="48"/>
    </location>
</feature>
<protein>
    <submittedName>
        <fullName evidence="2">Uncharacterized protein</fullName>
    </submittedName>
</protein>